<name>A0A6J0NUR7_RAPSA</name>
<accession>A0A6J0NUR7</accession>
<gene>
    <name evidence="3" type="primary">LOC108857995</name>
</gene>
<dbReference type="PANTHER" id="PTHR31973">
    <property type="entry name" value="POLYPROTEIN, PUTATIVE-RELATED"/>
    <property type="match status" value="1"/>
</dbReference>
<keyword evidence="2" id="KW-1185">Reference proteome</keyword>
<feature type="domain" description="Transposase MuDR plant" evidence="1">
    <location>
        <begin position="202"/>
        <end position="265"/>
    </location>
</feature>
<protein>
    <submittedName>
        <fullName evidence="3">Uncharacterized protein LOC108857995</fullName>
    </submittedName>
</protein>
<proteinExistence type="predicted"/>
<dbReference type="KEGG" id="rsz:108857995"/>
<evidence type="ECO:0000313" key="2">
    <source>
        <dbReference type="Proteomes" id="UP000504610"/>
    </source>
</evidence>
<dbReference type="InterPro" id="IPR004332">
    <property type="entry name" value="Transposase_MuDR"/>
</dbReference>
<organism evidence="2 3">
    <name type="scientific">Raphanus sativus</name>
    <name type="common">Radish</name>
    <name type="synonym">Raphanus raphanistrum var. sativus</name>
    <dbReference type="NCBI Taxonomy" id="3726"/>
    <lineage>
        <taxon>Eukaryota</taxon>
        <taxon>Viridiplantae</taxon>
        <taxon>Streptophyta</taxon>
        <taxon>Embryophyta</taxon>
        <taxon>Tracheophyta</taxon>
        <taxon>Spermatophyta</taxon>
        <taxon>Magnoliopsida</taxon>
        <taxon>eudicotyledons</taxon>
        <taxon>Gunneridae</taxon>
        <taxon>Pentapetalae</taxon>
        <taxon>rosids</taxon>
        <taxon>malvids</taxon>
        <taxon>Brassicales</taxon>
        <taxon>Brassicaceae</taxon>
        <taxon>Brassiceae</taxon>
        <taxon>Raphanus</taxon>
    </lineage>
</organism>
<dbReference type="PANTHER" id="PTHR31973:SF195">
    <property type="entry name" value="MUDR FAMILY TRANSPOSASE"/>
    <property type="match status" value="1"/>
</dbReference>
<dbReference type="OrthoDB" id="1098875at2759"/>
<dbReference type="Proteomes" id="UP000504610">
    <property type="component" value="Chromosome 5"/>
</dbReference>
<evidence type="ECO:0000313" key="3">
    <source>
        <dbReference type="RefSeq" id="XP_018487493.1"/>
    </source>
</evidence>
<dbReference type="RefSeq" id="XP_018487493.1">
    <property type="nucleotide sequence ID" value="XM_018631991.1"/>
</dbReference>
<dbReference type="GeneID" id="108857995"/>
<evidence type="ECO:0000259" key="1">
    <source>
        <dbReference type="Pfam" id="PF03108"/>
    </source>
</evidence>
<sequence>MEEVIAVCGQWLFEKDKWLFHVDSRRGSKVIPVSDKTRFEDMINMVYEDYRLDKRHVNIELSYMLGRKSLMKLTRDTPPVKIGNFRQLQSFFRLLQSDKIRLCVEVTFRDNMKTMKQINQSGCNHDEDSDTDGERFDYCDDSDGATSDDENFIAYGLVPEVDTEMGKVTPHVKPKVGISSKSKKAKAVTPHVRQQQLNSLNIFVGQSFESKSALKTRLKMLTIVQQFDYDVEYSTPDLLIVKCWVQGCSWRLRASPTSDTPRFTVRVYVSDHTCSITERSARCRQATPDILGSLYTDFIGGVEPTVLPSHVKQSLNKCFGIKMDYWKAHRTLMCARELVRGSAESGYQDLPVYLHMIKEANPGTFTRLVVDSSDRFKYLFIAFDASIKGFPFMRKVVVVDGTFLQGKYKGTLLIASAQDGNFQIFPIALTESVIHPSLYVFQSFLGVISFI</sequence>
<reference evidence="3" key="2">
    <citation type="submission" date="2025-08" db="UniProtKB">
        <authorList>
            <consortium name="RefSeq"/>
        </authorList>
    </citation>
    <scope>IDENTIFICATION</scope>
    <source>
        <tissue evidence="3">Leaf</tissue>
    </source>
</reference>
<reference evidence="2" key="1">
    <citation type="journal article" date="2019" name="Database">
        <title>The radish genome database (RadishGD): an integrated information resource for radish genomics.</title>
        <authorList>
            <person name="Yu H.J."/>
            <person name="Baek S."/>
            <person name="Lee Y.J."/>
            <person name="Cho A."/>
            <person name="Mun J.H."/>
        </authorList>
    </citation>
    <scope>NUCLEOTIDE SEQUENCE [LARGE SCALE GENOMIC DNA]</scope>
    <source>
        <strain evidence="2">cv. WK10039</strain>
    </source>
</reference>
<dbReference type="AlphaFoldDB" id="A0A6J0NUR7"/>
<dbReference type="Pfam" id="PF03108">
    <property type="entry name" value="DBD_Tnp_Mut"/>
    <property type="match status" value="1"/>
</dbReference>